<dbReference type="FunFam" id="6.10.250.3410:FF:000001">
    <property type="entry name" value="Protein DBF4 homolog A"/>
    <property type="match status" value="1"/>
</dbReference>
<proteinExistence type="predicted"/>
<protein>
    <submittedName>
        <fullName evidence="7">Cdc7p-Dbf4p kinase complex regulatory subunit</fullName>
    </submittedName>
</protein>
<keyword evidence="1" id="KW-0479">Metal-binding</keyword>
<dbReference type="AlphaFoldDB" id="A0A9W8B6Z0"/>
<feature type="region of interest" description="Disordered" evidence="5">
    <location>
        <begin position="416"/>
        <end position="435"/>
    </location>
</feature>
<evidence type="ECO:0000259" key="6">
    <source>
        <dbReference type="PROSITE" id="PS51265"/>
    </source>
</evidence>
<comment type="caution">
    <text evidence="7">The sequence shown here is derived from an EMBL/GenBank/DDBJ whole genome shotgun (WGS) entry which is preliminary data.</text>
</comment>
<accession>A0A9W8B6Z0</accession>
<dbReference type="CDD" id="cd00027">
    <property type="entry name" value="BRCT"/>
    <property type="match status" value="1"/>
</dbReference>
<feature type="domain" description="DBF4-type" evidence="6">
    <location>
        <begin position="552"/>
        <end position="601"/>
    </location>
</feature>
<reference evidence="7" key="1">
    <citation type="submission" date="2022-07" db="EMBL/GenBank/DDBJ databases">
        <title>Phylogenomic reconstructions and comparative analyses of Kickxellomycotina fungi.</title>
        <authorList>
            <person name="Reynolds N.K."/>
            <person name="Stajich J.E."/>
            <person name="Barry K."/>
            <person name="Grigoriev I.V."/>
            <person name="Crous P."/>
            <person name="Smith M.E."/>
        </authorList>
    </citation>
    <scope>NUCLEOTIDE SEQUENCE</scope>
    <source>
        <strain evidence="7">RSA 567</strain>
    </source>
</reference>
<organism evidence="7 8">
    <name type="scientific">Dimargaris verticillata</name>
    <dbReference type="NCBI Taxonomy" id="2761393"/>
    <lineage>
        <taxon>Eukaryota</taxon>
        <taxon>Fungi</taxon>
        <taxon>Fungi incertae sedis</taxon>
        <taxon>Zoopagomycota</taxon>
        <taxon>Kickxellomycotina</taxon>
        <taxon>Dimargaritomycetes</taxon>
        <taxon>Dimargaritales</taxon>
        <taxon>Dimargaritaceae</taxon>
        <taxon>Dimargaris</taxon>
    </lineage>
</organism>
<keyword evidence="3" id="KW-0862">Zinc</keyword>
<dbReference type="GO" id="GO:0010571">
    <property type="term" value="P:positive regulation of nuclear cell cycle DNA replication"/>
    <property type="evidence" value="ECO:0007669"/>
    <property type="project" value="TreeGrafter"/>
</dbReference>
<name>A0A9W8B6Z0_9FUNG</name>
<dbReference type="Pfam" id="PF08630">
    <property type="entry name" value="Dfp1_Him1_M"/>
    <property type="match status" value="1"/>
</dbReference>
<keyword evidence="8" id="KW-1185">Reference proteome</keyword>
<feature type="region of interest" description="Disordered" evidence="5">
    <location>
        <begin position="1138"/>
        <end position="1162"/>
    </location>
</feature>
<feature type="region of interest" description="Disordered" evidence="5">
    <location>
        <begin position="774"/>
        <end position="806"/>
    </location>
</feature>
<dbReference type="EMBL" id="JANBQB010000001">
    <property type="protein sequence ID" value="KAJ1985369.1"/>
    <property type="molecule type" value="Genomic_DNA"/>
</dbReference>
<dbReference type="SMART" id="SM00586">
    <property type="entry name" value="ZnF_DBF"/>
    <property type="match status" value="1"/>
</dbReference>
<dbReference type="GO" id="GO:0043539">
    <property type="term" value="F:protein serine/threonine kinase activator activity"/>
    <property type="evidence" value="ECO:0007669"/>
    <property type="project" value="TreeGrafter"/>
</dbReference>
<evidence type="ECO:0000256" key="5">
    <source>
        <dbReference type="SAM" id="MobiDB-lite"/>
    </source>
</evidence>
<feature type="compositionally biased region" description="Polar residues" evidence="5">
    <location>
        <begin position="644"/>
        <end position="664"/>
    </location>
</feature>
<feature type="compositionally biased region" description="Pro residues" evidence="5">
    <location>
        <begin position="1138"/>
        <end position="1156"/>
    </location>
</feature>
<feature type="region of interest" description="Disordered" evidence="5">
    <location>
        <begin position="644"/>
        <end position="671"/>
    </location>
</feature>
<evidence type="ECO:0000256" key="1">
    <source>
        <dbReference type="ARBA" id="ARBA00022723"/>
    </source>
</evidence>
<dbReference type="OrthoDB" id="21380at2759"/>
<gene>
    <name evidence="7" type="primary">DBF4</name>
    <name evidence="7" type="ORF">H4R34_000023</name>
</gene>
<dbReference type="InterPro" id="IPR036420">
    <property type="entry name" value="BRCT_dom_sf"/>
</dbReference>
<dbReference type="GO" id="GO:0003676">
    <property type="term" value="F:nucleic acid binding"/>
    <property type="evidence" value="ECO:0007669"/>
    <property type="project" value="InterPro"/>
</dbReference>
<dbReference type="PANTHER" id="PTHR15375:SF26">
    <property type="entry name" value="PROTEIN CHIFFON"/>
    <property type="match status" value="1"/>
</dbReference>
<dbReference type="PANTHER" id="PTHR15375">
    <property type="entry name" value="ACTIVATOR OF S-PHASE KINASE-RELATED"/>
    <property type="match status" value="1"/>
</dbReference>
<dbReference type="InterPro" id="IPR001357">
    <property type="entry name" value="BRCT_dom"/>
</dbReference>
<dbReference type="GO" id="GO:1901987">
    <property type="term" value="P:regulation of cell cycle phase transition"/>
    <property type="evidence" value="ECO:0007669"/>
    <property type="project" value="TreeGrafter"/>
</dbReference>
<keyword evidence="2 4" id="KW-0863">Zinc-finger</keyword>
<dbReference type="GO" id="GO:0008270">
    <property type="term" value="F:zinc ion binding"/>
    <property type="evidence" value="ECO:0007669"/>
    <property type="project" value="UniProtKB-KW"/>
</dbReference>
<feature type="compositionally biased region" description="Basic residues" evidence="5">
    <location>
        <begin position="528"/>
        <end position="540"/>
    </location>
</feature>
<dbReference type="Proteomes" id="UP001151582">
    <property type="component" value="Unassembled WGS sequence"/>
</dbReference>
<evidence type="ECO:0000256" key="3">
    <source>
        <dbReference type="ARBA" id="ARBA00022833"/>
    </source>
</evidence>
<evidence type="ECO:0000256" key="2">
    <source>
        <dbReference type="ARBA" id="ARBA00022771"/>
    </source>
</evidence>
<dbReference type="Pfam" id="PF00533">
    <property type="entry name" value="BRCT"/>
    <property type="match status" value="1"/>
</dbReference>
<feature type="compositionally biased region" description="Pro residues" evidence="5">
    <location>
        <begin position="97"/>
        <end position="106"/>
    </location>
</feature>
<evidence type="ECO:0000313" key="7">
    <source>
        <dbReference type="EMBL" id="KAJ1985369.1"/>
    </source>
</evidence>
<dbReference type="InterPro" id="IPR038545">
    <property type="entry name" value="Znf_DBF_sf"/>
</dbReference>
<dbReference type="Gene3D" id="3.40.50.10190">
    <property type="entry name" value="BRCT domain"/>
    <property type="match status" value="1"/>
</dbReference>
<dbReference type="InterPro" id="IPR013939">
    <property type="entry name" value="Regulatory_Dfp1/Him1"/>
</dbReference>
<dbReference type="InterPro" id="IPR006572">
    <property type="entry name" value="Znf_DBF"/>
</dbReference>
<dbReference type="SUPFAM" id="SSF52113">
    <property type="entry name" value="BRCT domain"/>
    <property type="match status" value="1"/>
</dbReference>
<dbReference type="InterPro" id="IPR051590">
    <property type="entry name" value="Replication_Regulatory_Kinase"/>
</dbReference>
<dbReference type="Pfam" id="PF07535">
    <property type="entry name" value="zf-DBF"/>
    <property type="match status" value="1"/>
</dbReference>
<evidence type="ECO:0000256" key="4">
    <source>
        <dbReference type="PROSITE-ProRule" id="PRU00600"/>
    </source>
</evidence>
<feature type="region of interest" description="Disordered" evidence="5">
    <location>
        <begin position="93"/>
        <end position="114"/>
    </location>
</feature>
<feature type="region of interest" description="Disordered" evidence="5">
    <location>
        <begin position="520"/>
        <end position="543"/>
    </location>
</feature>
<dbReference type="PROSITE" id="PS51265">
    <property type="entry name" value="ZF_DBF4"/>
    <property type="match status" value="1"/>
</dbReference>
<dbReference type="Gene3D" id="6.10.250.3410">
    <property type="entry name" value="DBF zinc finger"/>
    <property type="match status" value="1"/>
</dbReference>
<dbReference type="GO" id="GO:0031431">
    <property type="term" value="C:Dbf4-dependent protein kinase complex"/>
    <property type="evidence" value="ECO:0007669"/>
    <property type="project" value="TreeGrafter"/>
</dbReference>
<sequence>MGKPPDPASTPRSHEKATVASNYALKSKHEHTKALKNFQACFHRFIFYFDGLSQDSIHLAVQQIRHLGGTVEPFFSAKVTHVIVPDSLAALLDEPETPPAETPNPPTDAAGGSKNCLTPLKATAAYARPATETETCSATSAIRTTNAKVDIIHMARRWQKKVWTLGKLVHRVLRNLPGYRKEPTRAETAQRRLVDALQEERVFGVSRNLHCQPSITTSVANSALQSVALESGKGRTDVYYFKRIYILVEDVTNVHRPIMVGEYDLPKENAPSPWPRLYMVPAGRCPFVQYDDPAYHASLATAFTAKAAQSASTANLNRLALATLPGPSGTPTPTKSITPQVSVSTTVQMCPTSTTQGQLLPPSLASGLTAESAASVGRYSFSSAAISFDPSMLANLDNSSRLLLLQSLNSQLSQAGSTRFLSSRGPESRRTPTAGSDLATMGVVAQLASYQSVKQLSKRAVPASLLPSIAKQLRGEPVVSQGHQALSGTATGSIPPATTRAPPSNVAPLVRLPSTVVPNARPSQVKTQQKRHRIQRRSKLTPKAMAKAHAAPAKRPGFCENCRVKYDHLFDHMASTVHKQFAQNEANYQELDALLHTIPRPRKPVGLMTPPLTMASAQLLPSRVASSPVLSIARSLPLHSRSFSPNPLVPLSTTHDSDVTSNAGSLKRPAPSDSLVVTPFPLASLGLRLRDGPKMSSASSDPWRALPLPVAAPSKPHQQSLGPSGHILSEGGPSDIRASLANRVWHPSTGSNPSPIISPSLVYQRLVAGQNGSLGASEMGDAMPPGSKRVAETDAHGPPAKRSCPMPPFVNPTTQTLSNPSGCTLALSAQPPRAVVCSMAGSGPALSNLVGITRESDHLVPPTSARVDLRQVCAPASQSPQVHPSHMLLGRSTVSMAPSSGPTGLAQTTMPRSTLGSWSQGFTMPAPNVGLYSTAPVSPIASTMALASSIPSTSLAYAIGYPTGMIPAANPMTLAAFNYPGLWAGSPLRPPGSHHPAEVASMQGGYPVNNAYTQYQPITPVSSRIGGTYEMASMVLDSTASPMVQREFLPAATPTKMFQTPTGKTPSRIETALMTPQRQFLTDLYAQSPFTTGSPLPQQMSSQYPMASHQITPHLFTPQPSLIPMSYRIPPPNWPQVPNPMNPAPPNGLGPEPPSPLQSHHWPHRPVCASAEANPFDTTSTATDCTNEYLMSAAAINTGPVAPTLEDAGLCTTTPSPPDPFLPSAPLATKGTGAQFAMTMAHQPLMNNETVQ</sequence>
<evidence type="ECO:0000313" key="8">
    <source>
        <dbReference type="Proteomes" id="UP001151582"/>
    </source>
</evidence>